<feature type="transmembrane region" description="Helical" evidence="1">
    <location>
        <begin position="135"/>
        <end position="157"/>
    </location>
</feature>
<evidence type="ECO:0000256" key="1">
    <source>
        <dbReference type="SAM" id="Phobius"/>
    </source>
</evidence>
<keyword evidence="1" id="KW-0812">Transmembrane</keyword>
<evidence type="ECO:0008006" key="4">
    <source>
        <dbReference type="Google" id="ProtNLM"/>
    </source>
</evidence>
<sequence length="281" mass="30990">MWFSLRRVGDFLSWLVGSKGVRGSFCADPVPRVDGAHGGDDPRREEDASGAFHIPRFAARLGLDSAGLLRIQRTVARVEGHTDGEVALALIKESDSYSVYELFFALVLAGACFCVQLSMVSVLEQAFARFFWAPPSWYMPAFMVASSVAACVLFFFIANIPWVDRALVPGPLKQQKSYARAVRHFVESGVCNTRNRTGILIFISVLERRVLVLADVGVSAYVPAREWTELCQIITAGLRSRRAADALCEALTRVEQVLATRMPPQKKSSNELPDGLVILSH</sequence>
<feature type="transmembrane region" description="Helical" evidence="1">
    <location>
        <begin position="102"/>
        <end position="123"/>
    </location>
</feature>
<keyword evidence="1" id="KW-0472">Membrane</keyword>
<keyword evidence="1" id="KW-1133">Transmembrane helix</keyword>
<evidence type="ECO:0000313" key="3">
    <source>
        <dbReference type="Proteomes" id="UP001321460"/>
    </source>
</evidence>
<accession>A0ABY9E385</accession>
<dbReference type="EMBL" id="CP097901">
    <property type="protein sequence ID" value="WKC72439.1"/>
    <property type="molecule type" value="Genomic_DNA"/>
</dbReference>
<gene>
    <name evidence="2" type="ORF">TPLL2_0570</name>
</gene>
<proteinExistence type="predicted"/>
<reference evidence="2 3" key="1">
    <citation type="submission" date="2022-05" db="EMBL/GenBank/DDBJ databases">
        <title>Treponema leporis L2 test.</title>
        <authorList>
            <person name="Cejkova D."/>
        </authorList>
    </citation>
    <scope>NUCLEOTIDE SEQUENCE [LARGE SCALE GENOMIC DNA]</scope>
    <source>
        <strain evidence="2 3">L2</strain>
    </source>
</reference>
<dbReference type="Proteomes" id="UP001321460">
    <property type="component" value="Chromosome"/>
</dbReference>
<name>A0ABY9E385_9SPIR</name>
<organism evidence="2 3">
    <name type="scientific">Treponema paraluiscuniculi</name>
    <dbReference type="NCBI Taxonomy" id="53435"/>
    <lineage>
        <taxon>Bacteria</taxon>
        <taxon>Pseudomonadati</taxon>
        <taxon>Spirochaetota</taxon>
        <taxon>Spirochaetia</taxon>
        <taxon>Spirochaetales</taxon>
        <taxon>Treponemataceae</taxon>
        <taxon>Treponema</taxon>
    </lineage>
</organism>
<protein>
    <recommendedName>
        <fullName evidence="4">TPM domain-containing protein</fullName>
    </recommendedName>
</protein>
<dbReference type="Gene3D" id="3.10.310.50">
    <property type="match status" value="1"/>
</dbReference>
<keyword evidence="3" id="KW-1185">Reference proteome</keyword>
<evidence type="ECO:0000313" key="2">
    <source>
        <dbReference type="EMBL" id="WKC72439.1"/>
    </source>
</evidence>